<name>A0A7Y9RY48_9ACTN</name>
<accession>A0A7Y9RY48</accession>
<dbReference type="Pfam" id="PF11239">
    <property type="entry name" value="DUF3040"/>
    <property type="match status" value="1"/>
</dbReference>
<evidence type="ECO:0000313" key="3">
    <source>
        <dbReference type="EMBL" id="NYG56244.1"/>
    </source>
</evidence>
<dbReference type="AlphaFoldDB" id="A0A7Y9RY48"/>
<proteinExistence type="predicted"/>
<evidence type="ECO:0008006" key="5">
    <source>
        <dbReference type="Google" id="ProtNLM"/>
    </source>
</evidence>
<feature type="region of interest" description="Disordered" evidence="1">
    <location>
        <begin position="84"/>
        <end position="123"/>
    </location>
</feature>
<dbReference type="InterPro" id="IPR021401">
    <property type="entry name" value="DUF3040"/>
</dbReference>
<keyword evidence="4" id="KW-1185">Reference proteome</keyword>
<evidence type="ECO:0000256" key="1">
    <source>
        <dbReference type="SAM" id="MobiDB-lite"/>
    </source>
</evidence>
<feature type="transmembrane region" description="Helical" evidence="2">
    <location>
        <begin position="59"/>
        <end position="77"/>
    </location>
</feature>
<comment type="caution">
    <text evidence="3">The sequence shown here is derived from an EMBL/GenBank/DDBJ whole genome shotgun (WGS) entry which is preliminary data.</text>
</comment>
<gene>
    <name evidence="3" type="ORF">BJ989_002548</name>
</gene>
<keyword evidence="2" id="KW-1133">Transmembrane helix</keyword>
<organism evidence="3 4">
    <name type="scientific">Nocardioides perillae</name>
    <dbReference type="NCBI Taxonomy" id="1119534"/>
    <lineage>
        <taxon>Bacteria</taxon>
        <taxon>Bacillati</taxon>
        <taxon>Actinomycetota</taxon>
        <taxon>Actinomycetes</taxon>
        <taxon>Propionibacteriales</taxon>
        <taxon>Nocardioidaceae</taxon>
        <taxon>Nocardioides</taxon>
    </lineage>
</organism>
<dbReference type="EMBL" id="JACCAC010000001">
    <property type="protein sequence ID" value="NYG56244.1"/>
    <property type="molecule type" value="Genomic_DNA"/>
</dbReference>
<keyword evidence="2" id="KW-0472">Membrane</keyword>
<reference evidence="3 4" key="1">
    <citation type="submission" date="2020-07" db="EMBL/GenBank/DDBJ databases">
        <title>Sequencing the genomes of 1000 actinobacteria strains.</title>
        <authorList>
            <person name="Klenk H.-P."/>
        </authorList>
    </citation>
    <scope>NUCLEOTIDE SEQUENCE [LARGE SCALE GENOMIC DNA]</scope>
    <source>
        <strain evidence="3 4">DSM 24552</strain>
    </source>
</reference>
<protein>
    <recommendedName>
        <fullName evidence="5">DUF3040 domain-containing protein</fullName>
    </recommendedName>
</protein>
<evidence type="ECO:0000256" key="2">
    <source>
        <dbReference type="SAM" id="Phobius"/>
    </source>
</evidence>
<feature type="transmembrane region" description="Helical" evidence="2">
    <location>
        <begin position="33"/>
        <end position="53"/>
    </location>
</feature>
<sequence length="135" mass="14603">MLEQMERALVEEDPKFANTLRGTAMRRNARRRAILAGVVFAAGITVLMTGAVLRITPVGIVGFVIMLGAATVGLTALRGQAAQGGAAPAAPTGVEGLSLVQGGRSSRRTKQPRQRAQGSFLERMEQRWRRRREGY</sequence>
<dbReference type="Proteomes" id="UP000544110">
    <property type="component" value="Unassembled WGS sequence"/>
</dbReference>
<evidence type="ECO:0000313" key="4">
    <source>
        <dbReference type="Proteomes" id="UP000544110"/>
    </source>
</evidence>
<keyword evidence="2" id="KW-0812">Transmembrane</keyword>
<feature type="compositionally biased region" description="Low complexity" evidence="1">
    <location>
        <begin position="84"/>
        <end position="93"/>
    </location>
</feature>